<evidence type="ECO:0000313" key="2">
    <source>
        <dbReference type="EMBL" id="BAD34318.1"/>
    </source>
</evidence>
<evidence type="ECO:0000256" key="1">
    <source>
        <dbReference type="SAM" id="SignalP"/>
    </source>
</evidence>
<reference evidence="3" key="2">
    <citation type="journal article" date="2008" name="Nucleic Acids Res.">
        <title>The rice annotation project database (RAP-DB): 2008 update.</title>
        <authorList>
            <consortium name="The rice annotation project (RAP)"/>
        </authorList>
    </citation>
    <scope>GENOME REANNOTATION</scope>
    <source>
        <strain evidence="3">cv. Nipponbare</strain>
    </source>
</reference>
<feature type="chain" id="PRO_5004271036" description="Secreted protein" evidence="1">
    <location>
        <begin position="19"/>
        <end position="122"/>
    </location>
</feature>
<protein>
    <recommendedName>
        <fullName evidence="4">Secreted protein</fullName>
    </recommendedName>
</protein>
<accession>Q69JP4</accession>
<dbReference type="EMBL" id="AP006156">
    <property type="protein sequence ID" value="BAD34318.1"/>
    <property type="molecule type" value="Genomic_DNA"/>
</dbReference>
<evidence type="ECO:0000313" key="3">
    <source>
        <dbReference type="Proteomes" id="UP000000763"/>
    </source>
</evidence>
<keyword evidence="1" id="KW-0732">Signal</keyword>
<reference evidence="3" key="1">
    <citation type="journal article" date="2005" name="Nature">
        <title>The map-based sequence of the rice genome.</title>
        <authorList>
            <consortium name="International rice genome sequencing project (IRGSP)"/>
            <person name="Matsumoto T."/>
            <person name="Wu J."/>
            <person name="Kanamori H."/>
            <person name="Katayose Y."/>
            <person name="Fujisawa M."/>
            <person name="Namiki N."/>
            <person name="Mizuno H."/>
            <person name="Yamamoto K."/>
            <person name="Antonio B.A."/>
            <person name="Baba T."/>
            <person name="Sakata K."/>
            <person name="Nagamura Y."/>
            <person name="Aoki H."/>
            <person name="Arikawa K."/>
            <person name="Arita K."/>
            <person name="Bito T."/>
            <person name="Chiden Y."/>
            <person name="Fujitsuka N."/>
            <person name="Fukunaka R."/>
            <person name="Hamada M."/>
            <person name="Harada C."/>
            <person name="Hayashi A."/>
            <person name="Hijishita S."/>
            <person name="Honda M."/>
            <person name="Hosokawa S."/>
            <person name="Ichikawa Y."/>
            <person name="Idonuma A."/>
            <person name="Iijima M."/>
            <person name="Ikeda M."/>
            <person name="Ikeno M."/>
            <person name="Ito K."/>
            <person name="Ito S."/>
            <person name="Ito T."/>
            <person name="Ito Y."/>
            <person name="Ito Y."/>
            <person name="Iwabuchi A."/>
            <person name="Kamiya K."/>
            <person name="Karasawa W."/>
            <person name="Kurita K."/>
            <person name="Katagiri S."/>
            <person name="Kikuta A."/>
            <person name="Kobayashi H."/>
            <person name="Kobayashi N."/>
            <person name="Machita K."/>
            <person name="Maehara T."/>
            <person name="Masukawa M."/>
            <person name="Mizubayashi T."/>
            <person name="Mukai Y."/>
            <person name="Nagasaki H."/>
            <person name="Nagata Y."/>
            <person name="Naito S."/>
            <person name="Nakashima M."/>
            <person name="Nakama Y."/>
            <person name="Nakamichi Y."/>
            <person name="Nakamura M."/>
            <person name="Meguro A."/>
            <person name="Negishi M."/>
            <person name="Ohta I."/>
            <person name="Ohta T."/>
            <person name="Okamoto M."/>
            <person name="Ono N."/>
            <person name="Saji S."/>
            <person name="Sakaguchi M."/>
            <person name="Sakai K."/>
            <person name="Shibata M."/>
            <person name="Shimokawa T."/>
            <person name="Song J."/>
            <person name="Takazaki Y."/>
            <person name="Terasawa K."/>
            <person name="Tsugane M."/>
            <person name="Tsuji K."/>
            <person name="Ueda S."/>
            <person name="Waki K."/>
            <person name="Yamagata H."/>
            <person name="Yamamoto M."/>
            <person name="Yamamoto S."/>
            <person name="Yamane H."/>
            <person name="Yoshiki S."/>
            <person name="Yoshihara R."/>
            <person name="Yukawa K."/>
            <person name="Zhong H."/>
            <person name="Yano M."/>
            <person name="Yuan Q."/>
            <person name="Ouyang S."/>
            <person name="Liu J."/>
            <person name="Jones K.M."/>
            <person name="Gansberger K."/>
            <person name="Moffat K."/>
            <person name="Hill J."/>
            <person name="Bera J."/>
            <person name="Fadrosh D."/>
            <person name="Jin S."/>
            <person name="Johri S."/>
            <person name="Kim M."/>
            <person name="Overton L."/>
            <person name="Reardon M."/>
            <person name="Tsitrin T."/>
            <person name="Vuong H."/>
            <person name="Weaver B."/>
            <person name="Ciecko A."/>
            <person name="Tallon L."/>
            <person name="Jackson J."/>
            <person name="Pai G."/>
            <person name="Aken S.V."/>
            <person name="Utterback T."/>
            <person name="Reidmuller S."/>
            <person name="Feldblyum T."/>
            <person name="Hsiao J."/>
            <person name="Zismann V."/>
            <person name="Iobst S."/>
            <person name="de Vazeille A.R."/>
            <person name="Buell C.R."/>
            <person name="Ying K."/>
            <person name="Li Y."/>
            <person name="Lu T."/>
            <person name="Huang Y."/>
            <person name="Zhao Q."/>
            <person name="Feng Q."/>
            <person name="Zhang L."/>
            <person name="Zhu J."/>
            <person name="Weng Q."/>
            <person name="Mu J."/>
            <person name="Lu Y."/>
            <person name="Fan D."/>
            <person name="Liu Y."/>
            <person name="Guan J."/>
            <person name="Zhang Y."/>
            <person name="Yu S."/>
            <person name="Liu X."/>
            <person name="Zhang Y."/>
            <person name="Hong G."/>
            <person name="Han B."/>
            <person name="Choisne N."/>
            <person name="Demange N."/>
            <person name="Orjeda G."/>
            <person name="Samain S."/>
            <person name="Cattolico L."/>
            <person name="Pelletier E."/>
            <person name="Couloux A."/>
            <person name="Segurens B."/>
            <person name="Wincker P."/>
            <person name="D'Hont A."/>
            <person name="Scarpelli C."/>
            <person name="Weissenbach J."/>
            <person name="Salanoubat M."/>
            <person name="Quetier F."/>
            <person name="Yu Y."/>
            <person name="Kim H.R."/>
            <person name="Rambo T."/>
            <person name="Currie J."/>
            <person name="Collura K."/>
            <person name="Luo M."/>
            <person name="Yang T."/>
            <person name="Ammiraju J.S.S."/>
            <person name="Engler F."/>
            <person name="Soderlund C."/>
            <person name="Wing R.A."/>
            <person name="Palmer L.E."/>
            <person name="de la Bastide M."/>
            <person name="Spiegel L."/>
            <person name="Nascimento L."/>
            <person name="Zutavern T."/>
            <person name="O'Shaughnessy A."/>
            <person name="Dike S."/>
            <person name="Dedhia N."/>
            <person name="Preston R."/>
            <person name="Balija V."/>
            <person name="McCombie W.R."/>
            <person name="Chow T."/>
            <person name="Chen H."/>
            <person name="Chung M."/>
            <person name="Chen C."/>
            <person name="Shaw J."/>
            <person name="Wu H."/>
            <person name="Hsiao K."/>
            <person name="Chao Y."/>
            <person name="Chu M."/>
            <person name="Cheng C."/>
            <person name="Hour A."/>
            <person name="Lee P."/>
            <person name="Lin S."/>
            <person name="Lin Y."/>
            <person name="Liou J."/>
            <person name="Liu S."/>
            <person name="Hsing Y."/>
            <person name="Raghuvanshi S."/>
            <person name="Mohanty A."/>
            <person name="Bharti A.K."/>
            <person name="Gaur A."/>
            <person name="Gupta V."/>
            <person name="Kumar D."/>
            <person name="Ravi V."/>
            <person name="Vij S."/>
            <person name="Kapur A."/>
            <person name="Khurana P."/>
            <person name="Khurana P."/>
            <person name="Khurana J.P."/>
            <person name="Tyagi A.K."/>
            <person name="Gaikwad K."/>
            <person name="Singh A."/>
            <person name="Dalal V."/>
            <person name="Srivastava S."/>
            <person name="Dixit A."/>
            <person name="Pal A.K."/>
            <person name="Ghazi I.A."/>
            <person name="Yadav M."/>
            <person name="Pandit A."/>
            <person name="Bhargava A."/>
            <person name="Sureshbabu K."/>
            <person name="Batra K."/>
            <person name="Sharma T.R."/>
            <person name="Mohapatra T."/>
            <person name="Singh N.K."/>
            <person name="Messing J."/>
            <person name="Nelson A.B."/>
            <person name="Fuks G."/>
            <person name="Kavchok S."/>
            <person name="Keizer G."/>
            <person name="Linton E."/>
            <person name="Llaca V."/>
            <person name="Song R."/>
            <person name="Tanyolac B."/>
            <person name="Young S."/>
            <person name="Ho-Il K."/>
            <person name="Hahn J.H."/>
            <person name="Sangsakoo G."/>
            <person name="Vanavichit A."/>
            <person name="de Mattos Luiz.A.T."/>
            <person name="Zimmer P.D."/>
            <person name="Malone G."/>
            <person name="Dellagostin O."/>
            <person name="de Oliveira A.C."/>
            <person name="Bevan M."/>
            <person name="Bancroft I."/>
            <person name="Minx P."/>
            <person name="Cordum H."/>
            <person name="Wilson R."/>
            <person name="Cheng Z."/>
            <person name="Jin W."/>
            <person name="Jiang J."/>
            <person name="Leong S.A."/>
            <person name="Iwama H."/>
            <person name="Gojobori T."/>
            <person name="Itoh T."/>
            <person name="Niimura Y."/>
            <person name="Fujii Y."/>
            <person name="Habara T."/>
            <person name="Sakai H."/>
            <person name="Sato Y."/>
            <person name="Wilson G."/>
            <person name="Kumar K."/>
            <person name="McCouch S."/>
            <person name="Juretic N."/>
            <person name="Hoen D."/>
            <person name="Wright S."/>
            <person name="Bruskiewich R."/>
            <person name="Bureau T."/>
            <person name="Miyao A."/>
            <person name="Hirochika H."/>
            <person name="Nishikawa T."/>
            <person name="Kadowaki K."/>
            <person name="Sugiura M."/>
            <person name="Burr B."/>
            <person name="Sasaki T."/>
        </authorList>
    </citation>
    <scope>NUCLEOTIDE SEQUENCE [LARGE SCALE GENOMIC DNA]</scope>
    <source>
        <strain evidence="3">cv. Nipponbare</strain>
    </source>
</reference>
<feature type="signal peptide" evidence="1">
    <location>
        <begin position="1"/>
        <end position="18"/>
    </location>
</feature>
<proteinExistence type="predicted"/>
<name>Q69JP4_ORYSJ</name>
<gene>
    <name evidence="2" type="primary">B1043F11.26</name>
</gene>
<organism evidence="2 3">
    <name type="scientific">Oryza sativa subsp. japonica</name>
    <name type="common">Rice</name>
    <dbReference type="NCBI Taxonomy" id="39947"/>
    <lineage>
        <taxon>Eukaryota</taxon>
        <taxon>Viridiplantae</taxon>
        <taxon>Streptophyta</taxon>
        <taxon>Embryophyta</taxon>
        <taxon>Tracheophyta</taxon>
        <taxon>Spermatophyta</taxon>
        <taxon>Magnoliopsida</taxon>
        <taxon>Liliopsida</taxon>
        <taxon>Poales</taxon>
        <taxon>Poaceae</taxon>
        <taxon>BOP clade</taxon>
        <taxon>Oryzoideae</taxon>
        <taxon>Oryzeae</taxon>
        <taxon>Oryzinae</taxon>
        <taxon>Oryza</taxon>
        <taxon>Oryza sativa</taxon>
    </lineage>
</organism>
<dbReference type="Proteomes" id="UP000000763">
    <property type="component" value="Chromosome 9"/>
</dbReference>
<dbReference type="AlphaFoldDB" id="Q69JP4"/>
<sequence>MSIFTPLFFLCIGPSCRPIVPGRPNMPVEGPRHGPVVGPGRHGPDLCRAVPCLGRAKIPCHGPSRRASGLLAIYRRGEAGQATSPLCFGHCLQFNLPTMLASITSRSTPDRFLMRTRVSSFH</sequence>
<evidence type="ECO:0008006" key="4">
    <source>
        <dbReference type="Google" id="ProtNLM"/>
    </source>
</evidence>